<dbReference type="Proteomes" id="UP001194468">
    <property type="component" value="Unassembled WGS sequence"/>
</dbReference>
<name>A0AAD4BDH6_BOLED</name>
<organism evidence="2 3">
    <name type="scientific">Boletus edulis BED1</name>
    <dbReference type="NCBI Taxonomy" id="1328754"/>
    <lineage>
        <taxon>Eukaryota</taxon>
        <taxon>Fungi</taxon>
        <taxon>Dikarya</taxon>
        <taxon>Basidiomycota</taxon>
        <taxon>Agaricomycotina</taxon>
        <taxon>Agaricomycetes</taxon>
        <taxon>Agaricomycetidae</taxon>
        <taxon>Boletales</taxon>
        <taxon>Boletineae</taxon>
        <taxon>Boletaceae</taxon>
        <taxon>Boletoideae</taxon>
        <taxon>Boletus</taxon>
    </lineage>
</organism>
<feature type="compositionally biased region" description="Polar residues" evidence="1">
    <location>
        <begin position="454"/>
        <end position="476"/>
    </location>
</feature>
<feature type="region of interest" description="Disordered" evidence="1">
    <location>
        <begin position="23"/>
        <end position="50"/>
    </location>
</feature>
<proteinExistence type="predicted"/>
<keyword evidence="3" id="KW-1185">Reference proteome</keyword>
<evidence type="ECO:0000313" key="3">
    <source>
        <dbReference type="Proteomes" id="UP001194468"/>
    </source>
</evidence>
<evidence type="ECO:0000256" key="1">
    <source>
        <dbReference type="SAM" id="MobiDB-lite"/>
    </source>
</evidence>
<comment type="caution">
    <text evidence="2">The sequence shown here is derived from an EMBL/GenBank/DDBJ whole genome shotgun (WGS) entry which is preliminary data.</text>
</comment>
<dbReference type="InterPro" id="IPR011011">
    <property type="entry name" value="Znf_FYVE_PHD"/>
</dbReference>
<sequence length="619" mass="68726">MARTKQTAKLSSGGVAPRVRLIVRDPRDVESTPNRAITPTGLPPPHQQDRATLPDIALDLQVQPAGLFCHMCSDGGELWGCNVCVRSVCKKCLKVPRKDYPVIQHEDVKFLCVSCHLMDGNATKSVAPYMGFYRDRKSVLSQPPRIVGRFEQSPKSVIRASVTAVLHLRLNEYIPAKGPINMLFDFLRPFFVHSGGLVTADVPFDLGTEWKKKTYLERATKIVKKILAVRPSQVVFVISTHTDEDRGDLFAGVEGGKPICAEVQEVFFEILLGPFADLTPDSALYVLSCGRYIRHSASRKDFTKTVGSFGFSATIAFDAPRFHSTVAWSFLVILTESVVIRGHSFDDAVPIALANSNELKRHSGVYTLLLSTDRKLVNTTKYLWAHRDYRPWGKDVPIQKSGIGFDLLTPGFIDSNAKTLIASVTGCIKSNPSNKYNRVCRKTYKVKVAPVLNSAHQRASSRPGSASAFPRSSPNHGSRDTLRFPSGVLQAKMLQACPSPRSTRSNLEVLENCCEKRECYWRPAEVDERYSRCAKRPLCGRGLHVRRQFQNGGGSMAPYTMLSTDQPLRVLRSNSQLSSTMSASPPPGGVRPPQYLRFLFPQQSCSSMSVSVMKTKTKW</sequence>
<evidence type="ECO:0000313" key="2">
    <source>
        <dbReference type="EMBL" id="KAF8420311.1"/>
    </source>
</evidence>
<feature type="region of interest" description="Disordered" evidence="1">
    <location>
        <begin position="454"/>
        <end position="482"/>
    </location>
</feature>
<reference evidence="2" key="2">
    <citation type="journal article" date="2020" name="Nat. Commun.">
        <title>Large-scale genome sequencing of mycorrhizal fungi provides insights into the early evolution of symbiotic traits.</title>
        <authorList>
            <person name="Miyauchi S."/>
            <person name="Kiss E."/>
            <person name="Kuo A."/>
            <person name="Drula E."/>
            <person name="Kohler A."/>
            <person name="Sanchez-Garcia M."/>
            <person name="Morin E."/>
            <person name="Andreopoulos B."/>
            <person name="Barry K.W."/>
            <person name="Bonito G."/>
            <person name="Buee M."/>
            <person name="Carver A."/>
            <person name="Chen C."/>
            <person name="Cichocki N."/>
            <person name="Clum A."/>
            <person name="Culley D."/>
            <person name="Crous P.W."/>
            <person name="Fauchery L."/>
            <person name="Girlanda M."/>
            <person name="Hayes R.D."/>
            <person name="Keri Z."/>
            <person name="LaButti K."/>
            <person name="Lipzen A."/>
            <person name="Lombard V."/>
            <person name="Magnuson J."/>
            <person name="Maillard F."/>
            <person name="Murat C."/>
            <person name="Nolan M."/>
            <person name="Ohm R.A."/>
            <person name="Pangilinan J."/>
            <person name="Pereira M.F."/>
            <person name="Perotto S."/>
            <person name="Peter M."/>
            <person name="Pfister S."/>
            <person name="Riley R."/>
            <person name="Sitrit Y."/>
            <person name="Stielow J.B."/>
            <person name="Szollosi G."/>
            <person name="Zifcakova L."/>
            <person name="Stursova M."/>
            <person name="Spatafora J.W."/>
            <person name="Tedersoo L."/>
            <person name="Vaario L.M."/>
            <person name="Yamada A."/>
            <person name="Yan M."/>
            <person name="Wang P."/>
            <person name="Xu J."/>
            <person name="Bruns T."/>
            <person name="Baldrian P."/>
            <person name="Vilgalys R."/>
            <person name="Dunand C."/>
            <person name="Henrissat B."/>
            <person name="Grigoriev I.V."/>
            <person name="Hibbett D."/>
            <person name="Nagy L.G."/>
            <person name="Martin F.M."/>
        </authorList>
    </citation>
    <scope>NUCLEOTIDE SEQUENCE</scope>
    <source>
        <strain evidence="2">BED1</strain>
    </source>
</reference>
<dbReference type="SUPFAM" id="SSF57903">
    <property type="entry name" value="FYVE/PHD zinc finger"/>
    <property type="match status" value="1"/>
</dbReference>
<dbReference type="EMBL" id="WHUW01000158">
    <property type="protein sequence ID" value="KAF8420311.1"/>
    <property type="molecule type" value="Genomic_DNA"/>
</dbReference>
<protein>
    <submittedName>
        <fullName evidence="2">Uncharacterized protein</fullName>
    </submittedName>
</protein>
<accession>A0AAD4BDH6</accession>
<reference evidence="2" key="1">
    <citation type="submission" date="2019-10" db="EMBL/GenBank/DDBJ databases">
        <authorList>
            <consortium name="DOE Joint Genome Institute"/>
            <person name="Kuo A."/>
            <person name="Miyauchi S."/>
            <person name="Kiss E."/>
            <person name="Drula E."/>
            <person name="Kohler A."/>
            <person name="Sanchez-Garcia M."/>
            <person name="Andreopoulos B."/>
            <person name="Barry K.W."/>
            <person name="Bonito G."/>
            <person name="Buee M."/>
            <person name="Carver A."/>
            <person name="Chen C."/>
            <person name="Cichocki N."/>
            <person name="Clum A."/>
            <person name="Culley D."/>
            <person name="Crous P.W."/>
            <person name="Fauchery L."/>
            <person name="Girlanda M."/>
            <person name="Hayes R."/>
            <person name="Keri Z."/>
            <person name="LaButti K."/>
            <person name="Lipzen A."/>
            <person name="Lombard V."/>
            <person name="Magnuson J."/>
            <person name="Maillard F."/>
            <person name="Morin E."/>
            <person name="Murat C."/>
            <person name="Nolan M."/>
            <person name="Ohm R."/>
            <person name="Pangilinan J."/>
            <person name="Pereira M."/>
            <person name="Perotto S."/>
            <person name="Peter M."/>
            <person name="Riley R."/>
            <person name="Sitrit Y."/>
            <person name="Stielow B."/>
            <person name="Szollosi G."/>
            <person name="Zifcakova L."/>
            <person name="Stursova M."/>
            <person name="Spatafora J.W."/>
            <person name="Tedersoo L."/>
            <person name="Vaario L.-M."/>
            <person name="Yamada A."/>
            <person name="Yan M."/>
            <person name="Wang P."/>
            <person name="Xu J."/>
            <person name="Bruns T."/>
            <person name="Baldrian P."/>
            <person name="Vilgalys R."/>
            <person name="Henrissat B."/>
            <person name="Grigoriev I.V."/>
            <person name="Hibbett D."/>
            <person name="Nagy L.G."/>
            <person name="Martin F.M."/>
        </authorList>
    </citation>
    <scope>NUCLEOTIDE SEQUENCE</scope>
    <source>
        <strain evidence="2">BED1</strain>
    </source>
</reference>
<gene>
    <name evidence="2" type="ORF">L210DRAFT_3510485</name>
</gene>
<dbReference type="AlphaFoldDB" id="A0AAD4BDH6"/>